<evidence type="ECO:0000313" key="2">
    <source>
        <dbReference type="EMBL" id="KAK2550084.1"/>
    </source>
</evidence>
<dbReference type="Proteomes" id="UP001249851">
    <property type="component" value="Unassembled WGS sequence"/>
</dbReference>
<reference evidence="2" key="1">
    <citation type="journal article" date="2023" name="G3 (Bethesda)">
        <title>Whole genome assembly and annotation of the endangered Caribbean coral Acropora cervicornis.</title>
        <authorList>
            <person name="Selwyn J.D."/>
            <person name="Vollmer S.V."/>
        </authorList>
    </citation>
    <scope>NUCLEOTIDE SEQUENCE</scope>
    <source>
        <strain evidence="2">K2</strain>
    </source>
</reference>
<evidence type="ECO:0000259" key="1">
    <source>
        <dbReference type="Pfam" id="PF00078"/>
    </source>
</evidence>
<organism evidence="2 3">
    <name type="scientific">Acropora cervicornis</name>
    <name type="common">Staghorn coral</name>
    <dbReference type="NCBI Taxonomy" id="6130"/>
    <lineage>
        <taxon>Eukaryota</taxon>
        <taxon>Metazoa</taxon>
        <taxon>Cnidaria</taxon>
        <taxon>Anthozoa</taxon>
        <taxon>Hexacorallia</taxon>
        <taxon>Scleractinia</taxon>
        <taxon>Astrocoeniina</taxon>
        <taxon>Acroporidae</taxon>
        <taxon>Acropora</taxon>
    </lineage>
</organism>
<accession>A0AAD9UU54</accession>
<sequence>MESALLKVKNDILLNLNTQHVTLVVLLDLRATFDNIDHGILLERLRLHHPKQLSIHGTLSIKFDLECRLRQGFCLGPLLFVGYASKIFEIVTKIHCYADDSQLYLSFCPNYVASQEATLARVE</sequence>
<gene>
    <name evidence="2" type="ORF">P5673_029270</name>
</gene>
<dbReference type="Pfam" id="PF00078">
    <property type="entry name" value="RVT_1"/>
    <property type="match status" value="1"/>
</dbReference>
<reference evidence="2" key="2">
    <citation type="journal article" date="2023" name="Science">
        <title>Genomic signatures of disease resistance in endangered staghorn corals.</title>
        <authorList>
            <person name="Vollmer S.V."/>
            <person name="Selwyn J.D."/>
            <person name="Despard B.A."/>
            <person name="Roesel C.L."/>
        </authorList>
    </citation>
    <scope>NUCLEOTIDE SEQUENCE</scope>
    <source>
        <strain evidence="2">K2</strain>
    </source>
</reference>
<keyword evidence="3" id="KW-1185">Reference proteome</keyword>
<dbReference type="AlphaFoldDB" id="A0AAD9UU54"/>
<comment type="caution">
    <text evidence="2">The sequence shown here is derived from an EMBL/GenBank/DDBJ whole genome shotgun (WGS) entry which is preliminary data.</text>
</comment>
<dbReference type="InterPro" id="IPR000477">
    <property type="entry name" value="RT_dom"/>
</dbReference>
<feature type="domain" description="Reverse transcriptase" evidence="1">
    <location>
        <begin position="17"/>
        <end position="105"/>
    </location>
</feature>
<dbReference type="EMBL" id="JARQWQ010000115">
    <property type="protein sequence ID" value="KAK2550084.1"/>
    <property type="molecule type" value="Genomic_DNA"/>
</dbReference>
<protein>
    <recommendedName>
        <fullName evidence="1">Reverse transcriptase domain-containing protein</fullName>
    </recommendedName>
</protein>
<name>A0AAD9UU54_ACRCE</name>
<evidence type="ECO:0000313" key="3">
    <source>
        <dbReference type="Proteomes" id="UP001249851"/>
    </source>
</evidence>
<feature type="non-terminal residue" evidence="2">
    <location>
        <position position="123"/>
    </location>
</feature>
<proteinExistence type="predicted"/>
<dbReference type="PANTHER" id="PTHR33332">
    <property type="entry name" value="REVERSE TRANSCRIPTASE DOMAIN-CONTAINING PROTEIN"/>
    <property type="match status" value="1"/>
</dbReference>